<name>A0A9E7NCL3_9EURY</name>
<dbReference type="KEGG" id="sawl:NGM29_19195"/>
<keyword evidence="1" id="KW-0614">Plasmid</keyword>
<accession>A0A9E7NCL3</accession>
<sequence>MADLITEYADYDSFARAWHSDTLADYDVSLEEARERGLLNEQKTRQLWQLLGLLGTDELFIQLPDWLANEKVEDTARTTPTMFVGCISRETEDAILFKESAAARPLMGLAHKIHSLEKGIENTEVDTDRHERSENRLRDHYQQFGNRDDLPTLSDDWLPKSQLITAVQRCG</sequence>
<evidence type="ECO:0000313" key="1">
    <source>
        <dbReference type="EMBL" id="UTF55802.1"/>
    </source>
</evidence>
<reference evidence="1" key="1">
    <citation type="submission" date="2022-06" db="EMBL/GenBank/DDBJ databases">
        <title>Diverse halophilic archaea isolated from saline environments.</title>
        <authorList>
            <person name="Cui H.-L."/>
        </authorList>
    </citation>
    <scope>NUCLEOTIDE SEQUENCE</scope>
    <source>
        <strain evidence="1">WLHS1</strain>
        <plasmid evidence="1">unnamed1</plasmid>
    </source>
</reference>
<proteinExistence type="predicted"/>
<keyword evidence="2" id="KW-1185">Reference proteome</keyword>
<dbReference type="GeneID" id="73292219"/>
<dbReference type="Proteomes" id="UP001056855">
    <property type="component" value="Plasmid unnamed1"/>
</dbReference>
<dbReference type="RefSeq" id="WP_254161201.1">
    <property type="nucleotide sequence ID" value="NZ_CP100356.1"/>
</dbReference>
<organism evidence="1 2">
    <name type="scientific">Natronosalvus rutilus</name>
    <dbReference type="NCBI Taxonomy" id="2953753"/>
    <lineage>
        <taxon>Archaea</taxon>
        <taxon>Methanobacteriati</taxon>
        <taxon>Methanobacteriota</taxon>
        <taxon>Stenosarchaea group</taxon>
        <taxon>Halobacteria</taxon>
        <taxon>Halobacteriales</taxon>
        <taxon>Natrialbaceae</taxon>
        <taxon>Natronosalvus</taxon>
    </lineage>
</organism>
<dbReference type="AlphaFoldDB" id="A0A9E7NCL3"/>
<dbReference type="EMBL" id="CP100356">
    <property type="protein sequence ID" value="UTF55802.1"/>
    <property type="molecule type" value="Genomic_DNA"/>
</dbReference>
<evidence type="ECO:0000313" key="2">
    <source>
        <dbReference type="Proteomes" id="UP001056855"/>
    </source>
</evidence>
<gene>
    <name evidence="1" type="ORF">NGM29_19195</name>
</gene>
<protein>
    <submittedName>
        <fullName evidence="1">Uncharacterized protein</fullName>
    </submittedName>
</protein>
<geneLocation type="plasmid" evidence="1 2">
    <name>unnamed1</name>
</geneLocation>